<sequence>MLDITNCNLCPRRCGVNRTQRAGFCGAKDLVRIALVSLHQWEEPCLVGERGAGTVFFSYCNLRCAYCQNHKISHGGKGVDVSTERLAEIFLEQQARGAATLDLVTPTHYVPQIIAALDMAREQGFDLPVVYNSSGYETVETIEALRDYVDIFLPDLKYMRAESGGAYSAAADYFSHASAAIKKMVELTGPVEFSADGQMKKGVLVRHMVLPGHRHESMELMKWLWKNFGRTIQVSLMNQYTPMYKASEHKKINRRLTTFEYESVVDYVLDLGMENVYVQERRSASEEYVPDFNGAGVSQQENSFMISTRKIGGKTL</sequence>
<proteinExistence type="predicted"/>
<dbReference type="GO" id="GO:0003824">
    <property type="term" value="F:catalytic activity"/>
    <property type="evidence" value="ECO:0007669"/>
    <property type="project" value="InterPro"/>
</dbReference>
<feature type="binding site" evidence="5">
    <location>
        <position position="67"/>
    </location>
    <ligand>
        <name>[4Fe-4S] cluster</name>
        <dbReference type="ChEBI" id="CHEBI:49883"/>
        <note>4Fe-4S-S-AdoMet</note>
    </ligand>
</feature>
<evidence type="ECO:0000256" key="2">
    <source>
        <dbReference type="ARBA" id="ARBA00022723"/>
    </source>
</evidence>
<dbReference type="InterPro" id="IPR007197">
    <property type="entry name" value="rSAM"/>
</dbReference>
<evidence type="ECO:0000256" key="1">
    <source>
        <dbReference type="ARBA" id="ARBA00022691"/>
    </source>
</evidence>
<dbReference type="PANTHER" id="PTHR43075">
    <property type="entry name" value="FORMATE LYASE ACTIVATING ENZYME, PUTATIVE (AFU_ORTHOLOGUE AFUA_2G15630)-RELATED"/>
    <property type="match status" value="1"/>
</dbReference>
<evidence type="ECO:0000259" key="6">
    <source>
        <dbReference type="Pfam" id="PF04055"/>
    </source>
</evidence>
<dbReference type="CDD" id="cd01335">
    <property type="entry name" value="Radical_SAM"/>
    <property type="match status" value="1"/>
</dbReference>
<evidence type="ECO:0000313" key="7">
    <source>
        <dbReference type="EMBL" id="MBE6092035.1"/>
    </source>
</evidence>
<accession>A0A927WLU6</accession>
<dbReference type="PANTHER" id="PTHR43075:SF1">
    <property type="entry name" value="FORMATE LYASE ACTIVATING ENZYME, PUTATIVE (AFU_ORTHOLOGUE AFUA_2G15630)-RELATED"/>
    <property type="match status" value="1"/>
</dbReference>
<dbReference type="GO" id="GO:0051536">
    <property type="term" value="F:iron-sulfur cluster binding"/>
    <property type="evidence" value="ECO:0007669"/>
    <property type="project" value="UniProtKB-KW"/>
</dbReference>
<dbReference type="InterPro" id="IPR058240">
    <property type="entry name" value="rSAM_sf"/>
</dbReference>
<keyword evidence="2 5" id="KW-0479">Metal-binding</keyword>
<keyword evidence="1 5" id="KW-0949">S-adenosyl-L-methionine</keyword>
<dbReference type="InterPro" id="IPR016431">
    <property type="entry name" value="Pyrv-formate_lyase-activ_prd"/>
</dbReference>
<reference evidence="7" key="1">
    <citation type="submission" date="2019-04" db="EMBL/GenBank/DDBJ databases">
        <title>Evolution of Biomass-Degrading Anaerobic Consortia Revealed by Metagenomics.</title>
        <authorList>
            <person name="Peng X."/>
        </authorList>
    </citation>
    <scope>NUCLEOTIDE SEQUENCE</scope>
    <source>
        <strain evidence="7">SIG240</strain>
    </source>
</reference>
<dbReference type="Pfam" id="PF04055">
    <property type="entry name" value="Radical_SAM"/>
    <property type="match status" value="1"/>
</dbReference>
<gene>
    <name evidence="7" type="ORF">E7201_02480</name>
</gene>
<keyword evidence="4 5" id="KW-0411">Iron-sulfur</keyword>
<evidence type="ECO:0000313" key="8">
    <source>
        <dbReference type="Proteomes" id="UP000761380"/>
    </source>
</evidence>
<evidence type="ECO:0000256" key="5">
    <source>
        <dbReference type="PIRSR" id="PIRSR004869-50"/>
    </source>
</evidence>
<evidence type="ECO:0000256" key="4">
    <source>
        <dbReference type="ARBA" id="ARBA00023014"/>
    </source>
</evidence>
<dbReference type="EMBL" id="SVBY01000010">
    <property type="protein sequence ID" value="MBE6092035.1"/>
    <property type="molecule type" value="Genomic_DNA"/>
</dbReference>
<protein>
    <submittedName>
        <fullName evidence="7">Radical SAM protein</fullName>
    </submittedName>
</protein>
<dbReference type="InterPro" id="IPR013785">
    <property type="entry name" value="Aldolase_TIM"/>
</dbReference>
<feature type="binding site" evidence="5">
    <location>
        <position position="60"/>
    </location>
    <ligand>
        <name>[4Fe-4S] cluster</name>
        <dbReference type="ChEBI" id="CHEBI:49883"/>
        <note>4Fe-4S-S-AdoMet</note>
    </ligand>
</feature>
<dbReference type="PIRSF" id="PIRSF004869">
    <property type="entry name" value="PflX_prd"/>
    <property type="match status" value="1"/>
</dbReference>
<comment type="cofactor">
    <cofactor evidence="5">
        <name>[4Fe-4S] cluster</name>
        <dbReference type="ChEBI" id="CHEBI:49883"/>
    </cofactor>
    <text evidence="5">Binds 1 [4Fe-4S] cluster. The cluster is coordinated with 3 cysteines and an exchangeable S-adenosyl-L-methionine.</text>
</comment>
<evidence type="ECO:0000256" key="3">
    <source>
        <dbReference type="ARBA" id="ARBA00023004"/>
    </source>
</evidence>
<dbReference type="SUPFAM" id="SSF102114">
    <property type="entry name" value="Radical SAM enzymes"/>
    <property type="match status" value="1"/>
</dbReference>
<organism evidence="7 8">
    <name type="scientific">Selenomonas ruminantium</name>
    <dbReference type="NCBI Taxonomy" id="971"/>
    <lineage>
        <taxon>Bacteria</taxon>
        <taxon>Bacillati</taxon>
        <taxon>Bacillota</taxon>
        <taxon>Negativicutes</taxon>
        <taxon>Selenomonadales</taxon>
        <taxon>Selenomonadaceae</taxon>
        <taxon>Selenomonas</taxon>
    </lineage>
</organism>
<dbReference type="Gene3D" id="3.20.20.70">
    <property type="entry name" value="Aldolase class I"/>
    <property type="match status" value="1"/>
</dbReference>
<keyword evidence="3 5" id="KW-0408">Iron</keyword>
<comment type="caution">
    <text evidence="7">The sequence shown here is derived from an EMBL/GenBank/DDBJ whole genome shotgun (WGS) entry which is preliminary data.</text>
</comment>
<dbReference type="Proteomes" id="UP000761380">
    <property type="component" value="Unassembled WGS sequence"/>
</dbReference>
<dbReference type="AlphaFoldDB" id="A0A927WLU6"/>
<dbReference type="InterPro" id="IPR040085">
    <property type="entry name" value="MJ0674-like"/>
</dbReference>
<dbReference type="GO" id="GO:0046872">
    <property type="term" value="F:metal ion binding"/>
    <property type="evidence" value="ECO:0007669"/>
    <property type="project" value="UniProtKB-KW"/>
</dbReference>
<dbReference type="SFLD" id="SFLDG01099">
    <property type="entry name" value="Uncharacterised_Radical_SAM_Su"/>
    <property type="match status" value="1"/>
</dbReference>
<name>A0A927WLU6_SELRU</name>
<feature type="domain" description="Radical SAM core" evidence="6">
    <location>
        <begin position="55"/>
        <end position="223"/>
    </location>
</feature>
<feature type="binding site" evidence="5">
    <location>
        <position position="64"/>
    </location>
    <ligand>
        <name>[4Fe-4S] cluster</name>
        <dbReference type="ChEBI" id="CHEBI:49883"/>
        <note>4Fe-4S-S-AdoMet</note>
    </ligand>
</feature>
<dbReference type="SFLD" id="SFLDS00029">
    <property type="entry name" value="Radical_SAM"/>
    <property type="match status" value="1"/>
</dbReference>